<evidence type="ECO:0000256" key="1">
    <source>
        <dbReference type="SAM" id="MobiDB-lite"/>
    </source>
</evidence>
<accession>A0A502EH81</accession>
<gene>
    <name evidence="2" type="ORF">EAH80_04285</name>
</gene>
<comment type="caution">
    <text evidence="2">The sequence shown here is derived from an EMBL/GenBank/DDBJ whole genome shotgun (WGS) entry which is preliminary data.</text>
</comment>
<dbReference type="EMBL" id="RCZG01000001">
    <property type="protein sequence ID" value="TPG37083.1"/>
    <property type="molecule type" value="Genomic_DNA"/>
</dbReference>
<evidence type="ECO:0000313" key="3">
    <source>
        <dbReference type="Proteomes" id="UP000320095"/>
    </source>
</evidence>
<feature type="compositionally biased region" description="Pro residues" evidence="1">
    <location>
        <begin position="1"/>
        <end position="10"/>
    </location>
</feature>
<protein>
    <recommendedName>
        <fullName evidence="4">Transposase</fullName>
    </recommendedName>
</protein>
<reference evidence="2 3" key="1">
    <citation type="journal article" date="2019" name="Environ. Microbiol.">
        <title>Species interactions and distinct microbial communities in high Arctic permafrost affected cryosols are associated with the CH4 and CO2 gas fluxes.</title>
        <authorList>
            <person name="Altshuler I."/>
            <person name="Hamel J."/>
            <person name="Turney S."/>
            <person name="Magnuson E."/>
            <person name="Levesque R."/>
            <person name="Greer C."/>
            <person name="Whyte L.G."/>
        </authorList>
    </citation>
    <scope>NUCLEOTIDE SEQUENCE [LARGE SCALE GENOMIC DNA]</scope>
    <source>
        <strain evidence="2 3">S5.20</strain>
    </source>
</reference>
<dbReference type="Proteomes" id="UP000320095">
    <property type="component" value="Unassembled WGS sequence"/>
</dbReference>
<sequence length="61" mass="6868">MPLVGAPPPHGQRSQWATSTANKFRKVARKTENPNTKRLAEGWTYLAEATRDLYEPRTPSS</sequence>
<feature type="region of interest" description="Disordered" evidence="1">
    <location>
        <begin position="1"/>
        <end position="20"/>
    </location>
</feature>
<organism evidence="2 3">
    <name type="scientific">Mycolicibacterium hodleri</name>
    <dbReference type="NCBI Taxonomy" id="49897"/>
    <lineage>
        <taxon>Bacteria</taxon>
        <taxon>Bacillati</taxon>
        <taxon>Actinomycetota</taxon>
        <taxon>Actinomycetes</taxon>
        <taxon>Mycobacteriales</taxon>
        <taxon>Mycobacteriaceae</taxon>
        <taxon>Mycolicibacterium</taxon>
    </lineage>
</organism>
<keyword evidence="3" id="KW-1185">Reference proteome</keyword>
<name>A0A502EH81_9MYCO</name>
<evidence type="ECO:0008006" key="4">
    <source>
        <dbReference type="Google" id="ProtNLM"/>
    </source>
</evidence>
<dbReference type="AlphaFoldDB" id="A0A502EH81"/>
<evidence type="ECO:0000313" key="2">
    <source>
        <dbReference type="EMBL" id="TPG37083.1"/>
    </source>
</evidence>
<proteinExistence type="predicted"/>